<dbReference type="EMBL" id="JAESIY010000005">
    <property type="protein sequence ID" value="MBL3656635.1"/>
    <property type="molecule type" value="Genomic_DNA"/>
</dbReference>
<keyword evidence="1" id="KW-0597">Phosphoprotein</keyword>
<dbReference type="RefSeq" id="WP_202244422.1">
    <property type="nucleotide sequence ID" value="NZ_JAESIY010000005.1"/>
</dbReference>
<dbReference type="SMART" id="SM00448">
    <property type="entry name" value="REC"/>
    <property type="match status" value="1"/>
</dbReference>
<reference evidence="3" key="1">
    <citation type="submission" date="2021-01" db="EMBL/GenBank/DDBJ databases">
        <title>Fulvivirga kasyanovii gen. nov., sp nov., a novel member of the phylum Bacteroidetes isolated from seawater in a mussel farm.</title>
        <authorList>
            <person name="Zhao L.-H."/>
            <person name="Wang Z.-J."/>
        </authorList>
    </citation>
    <scope>NUCLEOTIDE SEQUENCE</scope>
    <source>
        <strain evidence="3">2943</strain>
    </source>
</reference>
<dbReference type="Pfam" id="PF00072">
    <property type="entry name" value="Response_reg"/>
    <property type="match status" value="1"/>
</dbReference>
<dbReference type="InterPro" id="IPR001789">
    <property type="entry name" value="Sig_transdc_resp-reg_receiver"/>
</dbReference>
<dbReference type="PROSITE" id="PS50110">
    <property type="entry name" value="RESPONSE_REGULATORY"/>
    <property type="match status" value="1"/>
</dbReference>
<name>A0A937K0T7_9BACT</name>
<dbReference type="GO" id="GO:0000156">
    <property type="term" value="F:phosphorelay response regulator activity"/>
    <property type="evidence" value="ECO:0007669"/>
    <property type="project" value="TreeGrafter"/>
</dbReference>
<feature type="domain" description="Response regulatory" evidence="2">
    <location>
        <begin position="9"/>
        <end position="136"/>
    </location>
</feature>
<dbReference type="Gene3D" id="3.40.50.2300">
    <property type="match status" value="1"/>
</dbReference>
<dbReference type="PANTHER" id="PTHR45526:SF1">
    <property type="entry name" value="TRANSCRIPTIONAL REGULATORY PROTEIN DCUR-RELATED"/>
    <property type="match status" value="1"/>
</dbReference>
<comment type="caution">
    <text evidence="3">The sequence shown here is derived from an EMBL/GenBank/DDBJ whole genome shotgun (WGS) entry which is preliminary data.</text>
</comment>
<accession>A0A937K0T7</accession>
<evidence type="ECO:0000313" key="3">
    <source>
        <dbReference type="EMBL" id="MBL3656635.1"/>
    </source>
</evidence>
<gene>
    <name evidence="3" type="ORF">JL102_10860</name>
</gene>
<dbReference type="AlphaFoldDB" id="A0A937K0T7"/>
<keyword evidence="4" id="KW-1185">Reference proteome</keyword>
<sequence>MDVVKKEIKIAIVEDDIFYAEALRKYIDNEFSKSGNSLDVKVNHYLSAQQCLEETDADVDIILLDYYLEDDAGDIPFPGISLLRAINSYWKRSKVIVISGQNNQEVTIELFQNGIYEYIMKDEQTFSRLSSTLRRAIREKILDYYI</sequence>
<feature type="modified residue" description="4-aspartylphosphate" evidence="1">
    <location>
        <position position="65"/>
    </location>
</feature>
<evidence type="ECO:0000256" key="1">
    <source>
        <dbReference type="PROSITE-ProRule" id="PRU00169"/>
    </source>
</evidence>
<organism evidence="3 4">
    <name type="scientific">Fulvivirga sediminis</name>
    <dbReference type="NCBI Taxonomy" id="2803949"/>
    <lineage>
        <taxon>Bacteria</taxon>
        <taxon>Pseudomonadati</taxon>
        <taxon>Bacteroidota</taxon>
        <taxon>Cytophagia</taxon>
        <taxon>Cytophagales</taxon>
        <taxon>Fulvivirgaceae</taxon>
        <taxon>Fulvivirga</taxon>
    </lineage>
</organism>
<protein>
    <submittedName>
        <fullName evidence="3">Response regulator</fullName>
    </submittedName>
</protein>
<dbReference type="SUPFAM" id="SSF52172">
    <property type="entry name" value="CheY-like"/>
    <property type="match status" value="1"/>
</dbReference>
<proteinExistence type="predicted"/>
<dbReference type="PANTHER" id="PTHR45526">
    <property type="entry name" value="TRANSCRIPTIONAL REGULATORY PROTEIN DPIA"/>
    <property type="match status" value="1"/>
</dbReference>
<dbReference type="InterPro" id="IPR051271">
    <property type="entry name" value="2C-system_Tx_regulators"/>
</dbReference>
<dbReference type="InterPro" id="IPR011006">
    <property type="entry name" value="CheY-like_superfamily"/>
</dbReference>
<dbReference type="CDD" id="cd00156">
    <property type="entry name" value="REC"/>
    <property type="match status" value="1"/>
</dbReference>
<dbReference type="Proteomes" id="UP000659388">
    <property type="component" value="Unassembled WGS sequence"/>
</dbReference>
<evidence type="ECO:0000259" key="2">
    <source>
        <dbReference type="PROSITE" id="PS50110"/>
    </source>
</evidence>
<evidence type="ECO:0000313" key="4">
    <source>
        <dbReference type="Proteomes" id="UP000659388"/>
    </source>
</evidence>